<dbReference type="GO" id="GO:0046872">
    <property type="term" value="F:metal ion binding"/>
    <property type="evidence" value="ECO:0007669"/>
    <property type="project" value="UniProtKB-KW"/>
</dbReference>
<dbReference type="InterPro" id="IPR050196">
    <property type="entry name" value="Cytochrome_P450_Monoox"/>
</dbReference>
<dbReference type="GO" id="GO:0004497">
    <property type="term" value="F:monooxygenase activity"/>
    <property type="evidence" value="ECO:0007669"/>
    <property type="project" value="UniProtKB-KW"/>
</dbReference>
<dbReference type="Proteomes" id="UP001566132">
    <property type="component" value="Unassembled WGS sequence"/>
</dbReference>
<evidence type="ECO:0000256" key="12">
    <source>
        <dbReference type="ARBA" id="ARBA00023033"/>
    </source>
</evidence>
<keyword evidence="8" id="KW-0256">Endoplasmic reticulum</keyword>
<dbReference type="InterPro" id="IPR001128">
    <property type="entry name" value="Cyt_P450"/>
</dbReference>
<name>A0ABD1EQA6_HYPHA</name>
<reference evidence="16 17" key="1">
    <citation type="submission" date="2024-05" db="EMBL/GenBank/DDBJ databases">
        <title>Genetic variation in Jamaican populations of the coffee berry borer (Hypothenemus hampei).</title>
        <authorList>
            <person name="Errbii M."/>
            <person name="Myrie A."/>
        </authorList>
    </citation>
    <scope>NUCLEOTIDE SEQUENCE [LARGE SCALE GENOMIC DNA]</scope>
    <source>
        <strain evidence="16">JA-Hopewell-2020-01-JO</strain>
        <tissue evidence="16">Whole body</tissue>
    </source>
</reference>
<keyword evidence="9" id="KW-0492">Microsome</keyword>
<dbReference type="GO" id="GO:0005789">
    <property type="term" value="C:endoplasmic reticulum membrane"/>
    <property type="evidence" value="ECO:0007669"/>
    <property type="project" value="UniProtKB-SubCell"/>
</dbReference>
<evidence type="ECO:0000313" key="17">
    <source>
        <dbReference type="Proteomes" id="UP001566132"/>
    </source>
</evidence>
<evidence type="ECO:0000256" key="10">
    <source>
        <dbReference type="ARBA" id="ARBA00023002"/>
    </source>
</evidence>
<keyword evidence="6 14" id="KW-0349">Heme</keyword>
<gene>
    <name evidence="16" type="ORF">ABEB36_006355</name>
</gene>
<dbReference type="EMBL" id="JBDJPC010000005">
    <property type="protein sequence ID" value="KAL1500940.1"/>
    <property type="molecule type" value="Genomic_DNA"/>
</dbReference>
<evidence type="ECO:0000256" key="14">
    <source>
        <dbReference type="PIRSR" id="PIRSR602401-1"/>
    </source>
</evidence>
<comment type="cofactor">
    <cofactor evidence="1 14">
        <name>heme</name>
        <dbReference type="ChEBI" id="CHEBI:30413"/>
    </cofactor>
</comment>
<evidence type="ECO:0000256" key="9">
    <source>
        <dbReference type="ARBA" id="ARBA00022848"/>
    </source>
</evidence>
<evidence type="ECO:0000256" key="11">
    <source>
        <dbReference type="ARBA" id="ARBA00023004"/>
    </source>
</evidence>
<keyword evidence="7 14" id="KW-0479">Metal-binding</keyword>
<evidence type="ECO:0000256" key="1">
    <source>
        <dbReference type="ARBA" id="ARBA00001971"/>
    </source>
</evidence>
<dbReference type="PRINTS" id="PR00463">
    <property type="entry name" value="EP450I"/>
</dbReference>
<evidence type="ECO:0008006" key="18">
    <source>
        <dbReference type="Google" id="ProtNLM"/>
    </source>
</evidence>
<keyword evidence="17" id="KW-1185">Reference proteome</keyword>
<proteinExistence type="inferred from homology"/>
<dbReference type="SUPFAM" id="SSF48264">
    <property type="entry name" value="Cytochrome P450"/>
    <property type="match status" value="1"/>
</dbReference>
<dbReference type="InterPro" id="IPR002401">
    <property type="entry name" value="Cyt_P450_E_grp-I"/>
</dbReference>
<dbReference type="PANTHER" id="PTHR24291:SF189">
    <property type="entry name" value="CYTOCHROME P450 4C3-RELATED"/>
    <property type="match status" value="1"/>
</dbReference>
<keyword evidence="11 14" id="KW-0408">Iron</keyword>
<keyword evidence="12 15" id="KW-0503">Monooxygenase</keyword>
<evidence type="ECO:0000256" key="8">
    <source>
        <dbReference type="ARBA" id="ARBA00022824"/>
    </source>
</evidence>
<evidence type="ECO:0000256" key="2">
    <source>
        <dbReference type="ARBA" id="ARBA00003690"/>
    </source>
</evidence>
<comment type="function">
    <text evidence="2">May be involved in the metabolism of insect hormones and in the breakdown of synthetic insecticides.</text>
</comment>
<protein>
    <recommendedName>
        <fullName evidence="18">Cytochrome P450</fullName>
    </recommendedName>
</protein>
<dbReference type="InterPro" id="IPR036396">
    <property type="entry name" value="Cyt_P450_sf"/>
</dbReference>
<keyword evidence="13" id="KW-0472">Membrane</keyword>
<dbReference type="Gene3D" id="1.10.630.10">
    <property type="entry name" value="Cytochrome P450"/>
    <property type="match status" value="1"/>
</dbReference>
<dbReference type="PROSITE" id="PS00086">
    <property type="entry name" value="CYTOCHROME_P450"/>
    <property type="match status" value="1"/>
</dbReference>
<comment type="caution">
    <text evidence="16">The sequence shown here is derived from an EMBL/GenBank/DDBJ whole genome shotgun (WGS) entry which is preliminary data.</text>
</comment>
<evidence type="ECO:0000256" key="3">
    <source>
        <dbReference type="ARBA" id="ARBA00004174"/>
    </source>
</evidence>
<evidence type="ECO:0000256" key="6">
    <source>
        <dbReference type="ARBA" id="ARBA00022617"/>
    </source>
</evidence>
<feature type="binding site" description="axial binding residue" evidence="14">
    <location>
        <position position="388"/>
    </location>
    <ligand>
        <name>heme</name>
        <dbReference type="ChEBI" id="CHEBI:30413"/>
    </ligand>
    <ligandPart>
        <name>Fe</name>
        <dbReference type="ChEBI" id="CHEBI:18248"/>
    </ligandPart>
</feature>
<organism evidence="16 17">
    <name type="scientific">Hypothenemus hampei</name>
    <name type="common">Coffee berry borer</name>
    <dbReference type="NCBI Taxonomy" id="57062"/>
    <lineage>
        <taxon>Eukaryota</taxon>
        <taxon>Metazoa</taxon>
        <taxon>Ecdysozoa</taxon>
        <taxon>Arthropoda</taxon>
        <taxon>Hexapoda</taxon>
        <taxon>Insecta</taxon>
        <taxon>Pterygota</taxon>
        <taxon>Neoptera</taxon>
        <taxon>Endopterygota</taxon>
        <taxon>Coleoptera</taxon>
        <taxon>Polyphaga</taxon>
        <taxon>Cucujiformia</taxon>
        <taxon>Curculionidae</taxon>
        <taxon>Scolytinae</taxon>
        <taxon>Hypothenemus</taxon>
    </lineage>
</organism>
<evidence type="ECO:0000256" key="4">
    <source>
        <dbReference type="ARBA" id="ARBA00004406"/>
    </source>
</evidence>
<comment type="similarity">
    <text evidence="5 15">Belongs to the cytochrome P450 family.</text>
</comment>
<comment type="subcellular location">
    <subcellularLocation>
        <location evidence="4">Endoplasmic reticulum membrane</location>
        <topology evidence="4">Peripheral membrane protein</topology>
    </subcellularLocation>
    <subcellularLocation>
        <location evidence="3">Microsome membrane</location>
        <topology evidence="3">Peripheral membrane protein</topology>
    </subcellularLocation>
</comment>
<dbReference type="Pfam" id="PF00067">
    <property type="entry name" value="p450"/>
    <property type="match status" value="1"/>
</dbReference>
<dbReference type="InterPro" id="IPR017972">
    <property type="entry name" value="Cyt_P450_CS"/>
</dbReference>
<accession>A0ABD1EQA6</accession>
<evidence type="ECO:0000256" key="7">
    <source>
        <dbReference type="ARBA" id="ARBA00022723"/>
    </source>
</evidence>
<dbReference type="PRINTS" id="PR00385">
    <property type="entry name" value="P450"/>
</dbReference>
<evidence type="ECO:0000313" key="16">
    <source>
        <dbReference type="EMBL" id="KAL1500940.1"/>
    </source>
</evidence>
<evidence type="ECO:0000256" key="15">
    <source>
        <dbReference type="RuleBase" id="RU000461"/>
    </source>
</evidence>
<evidence type="ECO:0000256" key="5">
    <source>
        <dbReference type="ARBA" id="ARBA00010617"/>
    </source>
</evidence>
<dbReference type="AlphaFoldDB" id="A0ABD1EQA6"/>
<evidence type="ECO:0000256" key="13">
    <source>
        <dbReference type="ARBA" id="ARBA00023136"/>
    </source>
</evidence>
<sequence>MCKKDDILMRIFQIFKPYNGRLMRFWFGGSLLIGLCDPDHVQKILSSPKLVIKHEIYDFMKVFLGQGLITGSGPLHKQHRRLIQPLFDIKFIQDSEKLFRKHVTVCIGKLEKFMDKGKFDITPLIHECIIDYFSEIILGLPFRCQLKGMSDFDQAMIEVFDLIFARMTQLHLQFGILFNLSSYKSVQDRLKRIIRGQGQKALEESRKRRSQLTKDPTIEEKFSPLIDRITNVLGEINDEQIIDHILTLYAAAEDTISNIAVFFVVCLGIYPEYQDKAVKEIEETIGKSKIPTLEDVPKLKYIDSCLKEVLRLFPIAPLIIRKCSEDYKLENYVIPEGAAIVVPVFNIHRDPAHWERPHDFYPDHFIPEKVVKRHIYSYLPFSAGPRGCIGKLISHNALKIFICIFLQHFKVEVDGKLSDLDLKMDISVRPKNSYNIMLKRRNWH</sequence>
<dbReference type="PANTHER" id="PTHR24291">
    <property type="entry name" value="CYTOCHROME P450 FAMILY 4"/>
    <property type="match status" value="1"/>
</dbReference>
<keyword evidence="10 15" id="KW-0560">Oxidoreductase</keyword>